<dbReference type="PANTHER" id="PTHR35866:SF1">
    <property type="entry name" value="YKGJ FAMILY CYSTEINE CLUSTER PROTEIN"/>
    <property type="match status" value="1"/>
</dbReference>
<accession>A0A5S5BDI2</accession>
<evidence type="ECO:0008006" key="3">
    <source>
        <dbReference type="Google" id="ProtNLM"/>
    </source>
</evidence>
<dbReference type="Proteomes" id="UP000324282">
    <property type="component" value="Unassembled WGS sequence"/>
</dbReference>
<gene>
    <name evidence="1" type="ORF">A9A72_1231173</name>
</gene>
<reference evidence="1 2" key="1">
    <citation type="submission" date="2019-07" db="EMBL/GenBank/DDBJ databases">
        <title>Deep subsurface shale carbon reservoir microbial communities from Ohio and West Virginia, USA.</title>
        <authorList>
            <person name="Wrighton K."/>
        </authorList>
    </citation>
    <scope>NUCLEOTIDE SEQUENCE [LARGE SCALE GENOMIC DNA]</scope>
    <source>
        <strain evidence="1 2">NP_8Ht</strain>
    </source>
</reference>
<dbReference type="Pfam" id="PF03692">
    <property type="entry name" value="CxxCxxCC"/>
    <property type="match status" value="1"/>
</dbReference>
<dbReference type="AlphaFoldDB" id="A0A5S5BDI2"/>
<evidence type="ECO:0000313" key="1">
    <source>
        <dbReference type="EMBL" id="TYP64386.1"/>
    </source>
</evidence>
<dbReference type="PANTHER" id="PTHR35866">
    <property type="entry name" value="PUTATIVE-RELATED"/>
    <property type="match status" value="1"/>
</dbReference>
<proteinExistence type="predicted"/>
<evidence type="ECO:0000313" key="2">
    <source>
        <dbReference type="Proteomes" id="UP000324282"/>
    </source>
</evidence>
<comment type="caution">
    <text evidence="1">The sequence shown here is derived from an EMBL/GenBank/DDBJ whole genome shotgun (WGS) entry which is preliminary data.</text>
</comment>
<organism evidence="1 2">
    <name type="scientific">Stutzerimonas stutzeri</name>
    <name type="common">Pseudomonas stutzeri</name>
    <dbReference type="NCBI Taxonomy" id="316"/>
    <lineage>
        <taxon>Bacteria</taxon>
        <taxon>Pseudomonadati</taxon>
        <taxon>Pseudomonadota</taxon>
        <taxon>Gammaproteobacteria</taxon>
        <taxon>Pseudomonadales</taxon>
        <taxon>Pseudomonadaceae</taxon>
        <taxon>Stutzerimonas</taxon>
    </lineage>
</organism>
<protein>
    <recommendedName>
        <fullName evidence="3">Fe-S-oxidoreductase</fullName>
    </recommendedName>
</protein>
<sequence length="145" mass="17065">MIARRHYRYPRREDTFDRLCRPERLETWARYSNGLCRDCHATCCTLPVEVRIDDLIRLEVVDAFERDEPLKSVAKRLGKEGLIEHFNQKHGIFTLTRLANGDCLYLDRKTRLCTVYAKRPDTCRNHPHVGPRPGYCAYQQKTAAR</sequence>
<name>A0A5S5BDI2_STUST</name>
<dbReference type="EMBL" id="VNHQ01000013">
    <property type="protein sequence ID" value="TYP64386.1"/>
    <property type="molecule type" value="Genomic_DNA"/>
</dbReference>
<dbReference type="InterPro" id="IPR005358">
    <property type="entry name" value="Puta_zinc/iron-chelating_dom"/>
</dbReference>